<dbReference type="SUPFAM" id="SSF111369">
    <property type="entry name" value="HlyD-like secretion proteins"/>
    <property type="match status" value="1"/>
</dbReference>
<keyword evidence="7" id="KW-1185">Reference proteome</keyword>
<evidence type="ECO:0000259" key="5">
    <source>
        <dbReference type="Pfam" id="PF25917"/>
    </source>
</evidence>
<feature type="coiled-coil region" evidence="3">
    <location>
        <begin position="84"/>
        <end position="118"/>
    </location>
</feature>
<evidence type="ECO:0000313" key="6">
    <source>
        <dbReference type="EMBL" id="AIR03353.1"/>
    </source>
</evidence>
<dbReference type="Proteomes" id="UP000029481">
    <property type="component" value="Chromosome"/>
</dbReference>
<accession>A0A089PTP3</accession>
<dbReference type="KEGG" id="cnt:JT31_01540"/>
<gene>
    <name evidence="6" type="ORF">JT31_01540</name>
</gene>
<feature type="domain" description="Multidrug resistance protein MdtA-like barrel-sandwich hybrid" evidence="5">
    <location>
        <begin position="47"/>
        <end position="229"/>
    </location>
</feature>
<feature type="domain" description="Multidrug resistance protein MdtA-like alpha-helical hairpin" evidence="4">
    <location>
        <begin position="119"/>
        <end position="166"/>
    </location>
</feature>
<evidence type="ECO:0000259" key="4">
    <source>
        <dbReference type="Pfam" id="PF25876"/>
    </source>
</evidence>
<dbReference type="AlphaFoldDB" id="A0A089PTP3"/>
<dbReference type="RefSeq" id="WP_038472505.1">
    <property type="nucleotide sequence ID" value="NZ_CP009451.1"/>
</dbReference>
<keyword evidence="3" id="KW-0175">Coiled coil</keyword>
<dbReference type="Gene3D" id="2.40.50.100">
    <property type="match status" value="1"/>
</dbReference>
<name>A0A089PTP3_9ENTR</name>
<dbReference type="OrthoDB" id="8958519at2"/>
<reference evidence="6 7" key="1">
    <citation type="submission" date="2014-09" db="EMBL/GenBank/DDBJ databases">
        <title>Cedecea neteri SSMD04 Genome Sequencing.</title>
        <authorList>
            <person name="Tan J.-Y."/>
        </authorList>
    </citation>
    <scope>NUCLEOTIDE SEQUENCE [LARGE SCALE GENOMIC DNA]</scope>
    <source>
        <strain evidence="6 7">SSMD04</strain>
    </source>
</reference>
<dbReference type="Pfam" id="PF25876">
    <property type="entry name" value="HH_MFP_RND"/>
    <property type="match status" value="1"/>
</dbReference>
<dbReference type="InterPro" id="IPR050393">
    <property type="entry name" value="MFP_Efflux_Pump"/>
</dbReference>
<proteinExistence type="inferred from homology"/>
<organism evidence="6 7">
    <name type="scientific">Cedecea neteri</name>
    <dbReference type="NCBI Taxonomy" id="158822"/>
    <lineage>
        <taxon>Bacteria</taxon>
        <taxon>Pseudomonadati</taxon>
        <taxon>Pseudomonadota</taxon>
        <taxon>Gammaproteobacteria</taxon>
        <taxon>Enterobacterales</taxon>
        <taxon>Enterobacteriaceae</taxon>
        <taxon>Cedecea</taxon>
    </lineage>
</organism>
<comment type="subcellular location">
    <subcellularLocation>
        <location evidence="1">Membrane</location>
        <topology evidence="1">Single-pass membrane protein</topology>
    </subcellularLocation>
</comment>
<dbReference type="PANTHER" id="PTHR30367">
    <property type="entry name" value="P-HYDROXYBENZOIC ACID EFFLUX PUMP SUBUNIT AAEA-RELATED"/>
    <property type="match status" value="1"/>
</dbReference>
<evidence type="ECO:0000313" key="7">
    <source>
        <dbReference type="Proteomes" id="UP000029481"/>
    </source>
</evidence>
<protein>
    <submittedName>
        <fullName evidence="6">Hemolysin secretion protein D</fullName>
    </submittedName>
</protein>
<comment type="similarity">
    <text evidence="2">Belongs to the membrane fusion protein (MFP) (TC 8.A.1) family.</text>
</comment>
<dbReference type="EMBL" id="CP009451">
    <property type="protein sequence ID" value="AIR03353.1"/>
    <property type="molecule type" value="Genomic_DNA"/>
</dbReference>
<dbReference type="PANTHER" id="PTHR30367:SF6">
    <property type="entry name" value="SECRETION PROTEIN-RELATED"/>
    <property type="match status" value="1"/>
</dbReference>
<evidence type="ECO:0000256" key="3">
    <source>
        <dbReference type="SAM" id="Coils"/>
    </source>
</evidence>
<dbReference type="Gene3D" id="2.40.30.170">
    <property type="match status" value="1"/>
</dbReference>
<evidence type="ECO:0000256" key="1">
    <source>
        <dbReference type="ARBA" id="ARBA00004167"/>
    </source>
</evidence>
<dbReference type="Gene3D" id="1.10.287.470">
    <property type="entry name" value="Helix hairpin bin"/>
    <property type="match status" value="2"/>
</dbReference>
<dbReference type="InterPro" id="IPR058624">
    <property type="entry name" value="MdtA-like_HH"/>
</dbReference>
<evidence type="ECO:0000256" key="2">
    <source>
        <dbReference type="ARBA" id="ARBA00009477"/>
    </source>
</evidence>
<sequence>MTPEQRFTRWVKVTLALFAAMFCYFLAADIWVPQTPDSTVMRVVTPVSSRVSGYVTHIYVSNNSVVKKGDVLFEIDNKPYQNQLERAEIAYQQAILDNQQIDAQISAARAKIKAAQLDADNAGRSYHRYNGLSSGNLISKQDLDAAFTRWQSAVQNVNNLQASLAQLVISRGERGEQNVTLQKYRNLLNDARLNLDYTRVVASSDGIISNLQLKEGWYAGAGAPALALVNDRLDIVADFREKSLSKTRPETTADIVFDGLPGQVFKARVTSKDAGVLQGQQAINGQLSAPETSNRWVRDAQRMRIHLLLEDGKTPDLPAGARATVQLYNSPSAFASFIGGMQIRLVSYLHYVY</sequence>
<dbReference type="Pfam" id="PF25917">
    <property type="entry name" value="BSH_RND"/>
    <property type="match status" value="1"/>
</dbReference>
<dbReference type="InterPro" id="IPR058625">
    <property type="entry name" value="MdtA-like_BSH"/>
</dbReference>